<dbReference type="RefSeq" id="WP_160894684.1">
    <property type="nucleotide sequence ID" value="NZ_WUMU01000013.1"/>
</dbReference>
<accession>A0A6L7G2G4</accession>
<evidence type="ECO:0000259" key="1">
    <source>
        <dbReference type="Pfam" id="PF01261"/>
    </source>
</evidence>
<comment type="caution">
    <text evidence="2">The sequence shown here is derived from an EMBL/GenBank/DDBJ whole genome shotgun (WGS) entry which is preliminary data.</text>
</comment>
<dbReference type="InterPro" id="IPR050312">
    <property type="entry name" value="IolE/XylAMocC-like"/>
</dbReference>
<dbReference type="InterPro" id="IPR013022">
    <property type="entry name" value="Xyl_isomerase-like_TIM-brl"/>
</dbReference>
<organism evidence="2 3">
    <name type="scientific">Pseudooceanicola albus</name>
    <dbReference type="NCBI Taxonomy" id="2692189"/>
    <lineage>
        <taxon>Bacteria</taxon>
        <taxon>Pseudomonadati</taxon>
        <taxon>Pseudomonadota</taxon>
        <taxon>Alphaproteobacteria</taxon>
        <taxon>Rhodobacterales</taxon>
        <taxon>Paracoccaceae</taxon>
        <taxon>Pseudooceanicola</taxon>
    </lineage>
</organism>
<reference evidence="2 3" key="1">
    <citation type="submission" date="2019-12" db="EMBL/GenBank/DDBJ databases">
        <authorList>
            <person name="Li M."/>
        </authorList>
    </citation>
    <scope>NUCLEOTIDE SEQUENCE [LARGE SCALE GENOMIC DNA]</scope>
    <source>
        <strain evidence="2 3">GBMRC 2024</strain>
    </source>
</reference>
<dbReference type="Pfam" id="PF01261">
    <property type="entry name" value="AP_endonuc_2"/>
    <property type="match status" value="1"/>
</dbReference>
<gene>
    <name evidence="2" type="ORF">GR170_11960</name>
</gene>
<dbReference type="PANTHER" id="PTHR12110">
    <property type="entry name" value="HYDROXYPYRUVATE ISOMERASE"/>
    <property type="match status" value="1"/>
</dbReference>
<dbReference type="EMBL" id="WUMU01000013">
    <property type="protein sequence ID" value="MXN18554.1"/>
    <property type="molecule type" value="Genomic_DNA"/>
</dbReference>
<name>A0A6L7G2G4_9RHOB</name>
<evidence type="ECO:0000313" key="3">
    <source>
        <dbReference type="Proteomes" id="UP000477911"/>
    </source>
</evidence>
<dbReference type="Gene3D" id="3.20.20.150">
    <property type="entry name" value="Divalent-metal-dependent TIM barrel enzymes"/>
    <property type="match status" value="1"/>
</dbReference>
<protein>
    <submittedName>
        <fullName evidence="2">TIM barrel protein</fullName>
    </submittedName>
</protein>
<feature type="domain" description="Xylose isomerase-like TIM barrel" evidence="1">
    <location>
        <begin position="46"/>
        <end position="309"/>
    </location>
</feature>
<dbReference type="AlphaFoldDB" id="A0A6L7G2G4"/>
<evidence type="ECO:0000313" key="2">
    <source>
        <dbReference type="EMBL" id="MXN18554.1"/>
    </source>
</evidence>
<sequence>MSDKAELRFGVDLVTFHHPGFWGVEDYAGIARRAAEDPLGFWTKILDAVAETGLEGIEMTFPPFDWQGAVAAFGSEAGLAEALSARGLRLCSGFFAELALGADLTDPAVEAGILASAARYGDFLAACGAEVMVAGLPMRQTPGETPARFFDFDAARALADLLNRLGALLAAKGLRLALHTEGHSVFAAARDVDLMLLLTDPAYVGLCPDTAHILLMGGDPVQLVERHHERVVIAHWKDATGPMPADTPIDDLIHDRHRPYFCGFGLGRVDWHAWMRLMRRRGIGGWAILELDAAPDPVGDLTRGLGFVRQALLPIPA</sequence>
<keyword evidence="3" id="KW-1185">Reference proteome</keyword>
<proteinExistence type="predicted"/>
<dbReference type="SUPFAM" id="SSF51658">
    <property type="entry name" value="Xylose isomerase-like"/>
    <property type="match status" value="1"/>
</dbReference>
<dbReference type="InterPro" id="IPR036237">
    <property type="entry name" value="Xyl_isomerase-like_sf"/>
</dbReference>
<dbReference type="PANTHER" id="PTHR12110:SF41">
    <property type="entry name" value="INOSOSE DEHYDRATASE"/>
    <property type="match status" value="1"/>
</dbReference>
<dbReference type="Proteomes" id="UP000477911">
    <property type="component" value="Unassembled WGS sequence"/>
</dbReference>